<evidence type="ECO:0000256" key="2">
    <source>
        <dbReference type="SAM" id="SignalP"/>
    </source>
</evidence>
<dbReference type="EMBL" id="JBDJNQ010000007">
    <property type="protein sequence ID" value="MEN5378527.1"/>
    <property type="molecule type" value="Genomic_DNA"/>
</dbReference>
<dbReference type="RefSeq" id="WP_153195958.1">
    <property type="nucleotide sequence ID" value="NZ_JBDJNQ010000007.1"/>
</dbReference>
<reference evidence="3 4" key="1">
    <citation type="submission" date="2024-04" db="EMBL/GenBank/DDBJ databases">
        <title>WGS of bacteria from Torrens River.</title>
        <authorList>
            <person name="Wyrsch E.R."/>
            <person name="Drigo B."/>
        </authorList>
    </citation>
    <scope>NUCLEOTIDE SEQUENCE [LARGE SCALE GENOMIC DNA]</scope>
    <source>
        <strain evidence="3 4">TWI391</strain>
    </source>
</reference>
<accession>A0ABV0BVB5</accession>
<name>A0ABV0BVB5_9SPHI</name>
<feature type="signal peptide" evidence="2">
    <location>
        <begin position="1"/>
        <end position="26"/>
    </location>
</feature>
<feature type="chain" id="PRO_5046670530" evidence="2">
    <location>
        <begin position="27"/>
        <end position="88"/>
    </location>
</feature>
<comment type="caution">
    <text evidence="3">The sequence shown here is derived from an EMBL/GenBank/DDBJ whole genome shotgun (WGS) entry which is preliminary data.</text>
</comment>
<evidence type="ECO:0000256" key="1">
    <source>
        <dbReference type="SAM" id="MobiDB-lite"/>
    </source>
</evidence>
<protein>
    <submittedName>
        <fullName evidence="3">Uncharacterized protein</fullName>
    </submittedName>
</protein>
<evidence type="ECO:0000313" key="3">
    <source>
        <dbReference type="EMBL" id="MEN5378527.1"/>
    </source>
</evidence>
<proteinExistence type="predicted"/>
<evidence type="ECO:0000313" key="4">
    <source>
        <dbReference type="Proteomes" id="UP001409291"/>
    </source>
</evidence>
<keyword evidence="2" id="KW-0732">Signal</keyword>
<organism evidence="3 4">
    <name type="scientific">Sphingobacterium kitahiroshimense</name>
    <dbReference type="NCBI Taxonomy" id="470446"/>
    <lineage>
        <taxon>Bacteria</taxon>
        <taxon>Pseudomonadati</taxon>
        <taxon>Bacteroidota</taxon>
        <taxon>Sphingobacteriia</taxon>
        <taxon>Sphingobacteriales</taxon>
        <taxon>Sphingobacteriaceae</taxon>
        <taxon>Sphingobacterium</taxon>
    </lineage>
</organism>
<gene>
    <name evidence="3" type="ORF">ABE541_14785</name>
</gene>
<keyword evidence="4" id="KW-1185">Reference proteome</keyword>
<dbReference type="Proteomes" id="UP001409291">
    <property type="component" value="Unassembled WGS sequence"/>
</dbReference>
<sequence>MMKTKFNFWRVMAAAAIMFSAGVGYADATAMQTATHYNVEPDANKPADWQPITPGSPGENACTSSPRECKAIETSPGLFDVVTFGNLM</sequence>
<feature type="region of interest" description="Disordered" evidence="1">
    <location>
        <begin position="41"/>
        <end position="65"/>
    </location>
</feature>